<dbReference type="InterPro" id="IPR041542">
    <property type="entry name" value="GH43_C2"/>
</dbReference>
<feature type="active site" description="Proton donor" evidence="4">
    <location>
        <position position="212"/>
    </location>
</feature>
<gene>
    <name evidence="9" type="ORF">BOTBODRAFT_181245</name>
</gene>
<keyword evidence="2 6" id="KW-0378">Hydrolase</keyword>
<dbReference type="GO" id="GO:0004553">
    <property type="term" value="F:hydrolase activity, hydrolyzing O-glycosyl compounds"/>
    <property type="evidence" value="ECO:0007669"/>
    <property type="project" value="InterPro"/>
</dbReference>
<dbReference type="STRING" id="930990.A0A067M5K9"/>
<comment type="similarity">
    <text evidence="1 6">Belongs to the glycosyl hydrolase 43 family.</text>
</comment>
<dbReference type="AlphaFoldDB" id="A0A067M5K9"/>
<dbReference type="Pfam" id="PF17851">
    <property type="entry name" value="GH43_C2"/>
    <property type="match status" value="1"/>
</dbReference>
<dbReference type="SUPFAM" id="SSF49899">
    <property type="entry name" value="Concanavalin A-like lectins/glucanases"/>
    <property type="match status" value="1"/>
</dbReference>
<accession>A0A067M5K9</accession>
<dbReference type="InterPro" id="IPR006710">
    <property type="entry name" value="Glyco_hydro_43"/>
</dbReference>
<proteinExistence type="inferred from homology"/>
<dbReference type="InterPro" id="IPR051795">
    <property type="entry name" value="Glycosyl_Hydrlase_43"/>
</dbReference>
<protein>
    <submittedName>
        <fullName evidence="9">Glycoside hydrolase family 43 protein</fullName>
    </submittedName>
</protein>
<dbReference type="PANTHER" id="PTHR42812">
    <property type="entry name" value="BETA-XYLOSIDASE"/>
    <property type="match status" value="1"/>
</dbReference>
<dbReference type="Gene3D" id="2.60.120.200">
    <property type="match status" value="1"/>
</dbReference>
<evidence type="ECO:0000313" key="10">
    <source>
        <dbReference type="Proteomes" id="UP000027195"/>
    </source>
</evidence>
<feature type="chain" id="PRO_5001641008" evidence="7">
    <location>
        <begin position="20"/>
        <end position="547"/>
    </location>
</feature>
<dbReference type="GO" id="GO:0005975">
    <property type="term" value="P:carbohydrate metabolic process"/>
    <property type="evidence" value="ECO:0007669"/>
    <property type="project" value="InterPro"/>
</dbReference>
<evidence type="ECO:0000256" key="1">
    <source>
        <dbReference type="ARBA" id="ARBA00009865"/>
    </source>
</evidence>
<dbReference type="InterPro" id="IPR023296">
    <property type="entry name" value="Glyco_hydro_beta-prop_sf"/>
</dbReference>
<dbReference type="OrthoDB" id="2139957at2759"/>
<feature type="domain" description="Beta-xylosidase C-terminal Concanavalin A-like" evidence="8">
    <location>
        <begin position="343"/>
        <end position="538"/>
    </location>
</feature>
<keyword evidence="7" id="KW-0732">Signal</keyword>
<keyword evidence="10" id="KW-1185">Reference proteome</keyword>
<dbReference type="Gene3D" id="2.115.10.20">
    <property type="entry name" value="Glycosyl hydrolase domain, family 43"/>
    <property type="match status" value="1"/>
</dbReference>
<keyword evidence="3 6" id="KW-0326">Glycosidase</keyword>
<dbReference type="Proteomes" id="UP000027195">
    <property type="component" value="Unassembled WGS sequence"/>
</dbReference>
<dbReference type="EMBL" id="KL198122">
    <property type="protein sequence ID" value="KDQ06841.1"/>
    <property type="molecule type" value="Genomic_DNA"/>
</dbReference>
<evidence type="ECO:0000256" key="2">
    <source>
        <dbReference type="ARBA" id="ARBA00022801"/>
    </source>
</evidence>
<feature type="signal peptide" evidence="7">
    <location>
        <begin position="1"/>
        <end position="19"/>
    </location>
</feature>
<name>A0A067M5K9_BOTB1</name>
<dbReference type="CDD" id="cd18617">
    <property type="entry name" value="GH43_XynB-like"/>
    <property type="match status" value="1"/>
</dbReference>
<evidence type="ECO:0000256" key="4">
    <source>
        <dbReference type="PIRSR" id="PIRSR606710-1"/>
    </source>
</evidence>
<feature type="site" description="Important for catalytic activity, responsible for pKa modulation of the active site Glu and correct orientation of both the proton donor and substrate" evidence="5">
    <location>
        <position position="149"/>
    </location>
</feature>
<dbReference type="InParanoid" id="A0A067M5K9"/>
<dbReference type="InterPro" id="IPR013320">
    <property type="entry name" value="ConA-like_dom_sf"/>
</dbReference>
<evidence type="ECO:0000313" key="9">
    <source>
        <dbReference type="EMBL" id="KDQ06841.1"/>
    </source>
</evidence>
<dbReference type="HOGENOM" id="CLU_016508_2_0_1"/>
<feature type="active site" description="Proton acceptor" evidence="4">
    <location>
        <position position="31"/>
    </location>
</feature>
<evidence type="ECO:0000259" key="8">
    <source>
        <dbReference type="Pfam" id="PF17851"/>
    </source>
</evidence>
<evidence type="ECO:0000256" key="5">
    <source>
        <dbReference type="PIRSR" id="PIRSR606710-2"/>
    </source>
</evidence>
<dbReference type="Pfam" id="PF04616">
    <property type="entry name" value="Glyco_hydro_43"/>
    <property type="match status" value="1"/>
</dbReference>
<organism evidence="9 10">
    <name type="scientific">Botryobasidium botryosum (strain FD-172 SS1)</name>
    <dbReference type="NCBI Taxonomy" id="930990"/>
    <lineage>
        <taxon>Eukaryota</taxon>
        <taxon>Fungi</taxon>
        <taxon>Dikarya</taxon>
        <taxon>Basidiomycota</taxon>
        <taxon>Agaricomycotina</taxon>
        <taxon>Agaricomycetes</taxon>
        <taxon>Cantharellales</taxon>
        <taxon>Botryobasidiaceae</taxon>
        <taxon>Botryobasidium</taxon>
    </lineage>
</organism>
<evidence type="ECO:0000256" key="3">
    <source>
        <dbReference type="ARBA" id="ARBA00023295"/>
    </source>
</evidence>
<dbReference type="PANTHER" id="PTHR42812:SF16">
    <property type="entry name" value="HYDROLASE, PUTATIVE (AFU_ORTHOLOGUE AFUA_7G06110)-RELATED"/>
    <property type="match status" value="1"/>
</dbReference>
<evidence type="ECO:0000256" key="7">
    <source>
        <dbReference type="SAM" id="SignalP"/>
    </source>
</evidence>
<dbReference type="SUPFAM" id="SSF75005">
    <property type="entry name" value="Arabinanase/levansucrase/invertase"/>
    <property type="match status" value="1"/>
</dbReference>
<reference evidence="10" key="1">
    <citation type="journal article" date="2014" name="Proc. Natl. Acad. Sci. U.S.A.">
        <title>Extensive sampling of basidiomycete genomes demonstrates inadequacy of the white-rot/brown-rot paradigm for wood decay fungi.</title>
        <authorList>
            <person name="Riley R."/>
            <person name="Salamov A.A."/>
            <person name="Brown D.W."/>
            <person name="Nagy L.G."/>
            <person name="Floudas D."/>
            <person name="Held B.W."/>
            <person name="Levasseur A."/>
            <person name="Lombard V."/>
            <person name="Morin E."/>
            <person name="Otillar R."/>
            <person name="Lindquist E.A."/>
            <person name="Sun H."/>
            <person name="LaButti K.M."/>
            <person name="Schmutz J."/>
            <person name="Jabbour D."/>
            <person name="Luo H."/>
            <person name="Baker S.E."/>
            <person name="Pisabarro A.G."/>
            <person name="Walton J.D."/>
            <person name="Blanchette R.A."/>
            <person name="Henrissat B."/>
            <person name="Martin F."/>
            <person name="Cullen D."/>
            <person name="Hibbett D.S."/>
            <person name="Grigoriev I.V."/>
        </authorList>
    </citation>
    <scope>NUCLEOTIDE SEQUENCE [LARGE SCALE GENOMIC DNA]</scope>
    <source>
        <strain evidence="10">FD-172 SS1</strain>
    </source>
</reference>
<evidence type="ECO:0000256" key="6">
    <source>
        <dbReference type="RuleBase" id="RU361187"/>
    </source>
</evidence>
<sequence>MKLVLLLFLLTISVSTVIAFQNPIIPGFNPDPSIIRVNDDYFLATSSFEYFPGIPIYHSKDLIDWEVIGHALSRPSQLHMRGTAPSGGMFAPTLRYHENRIYMISTWFDIISPPDNTTRMPRSMYVYTDNIWDDSSWSDPIYVDQYGMDPDLFFDDDGKVYLTTTFGSEGLGYPDSGYFAIWTTEIDIETGDSLTESKFSHASSLTNPRLSEGAHLSKRDGTYYLITAESGTDDGHKAMQFRSSSVWGPWEGNPHNPLLFNGRNRSNPILATGHMDLVETSAGDSYVVFLATRNGTGFNQLGRETFLAPANWTDDGWLVVNNGQDITFEMPGLYDLARPTSWRDDFEGGFTDKRWYTTRTPYKKFHKFTEEGLEIRGNVYTLDDRETPAAFFRKQEDLSVIWSSDVSFDPTSPRHEAGLTIFLSNWYHNEIGITLHPNTTQRALVAKTRTGPEATLTTTYTEDIPDGAITLLIKAEPKTYSLGYALENQEPVWVTSLESRWLQAFVTGWQNFVGAHFGLYATGNQLPILQPATFAFVQTELINDESW</sequence>